<accession>A0AAN9EZ37</accession>
<dbReference type="Proteomes" id="UP001359559">
    <property type="component" value="Unassembled WGS sequence"/>
</dbReference>
<keyword evidence="2" id="KW-1185">Reference proteome</keyword>
<protein>
    <submittedName>
        <fullName evidence="1">Uncharacterized protein</fullName>
    </submittedName>
</protein>
<dbReference type="EMBL" id="JAYKXN010000008">
    <property type="protein sequence ID" value="KAK7265153.1"/>
    <property type="molecule type" value="Genomic_DNA"/>
</dbReference>
<dbReference type="AlphaFoldDB" id="A0AAN9EZ37"/>
<organism evidence="1 2">
    <name type="scientific">Clitoria ternatea</name>
    <name type="common">Butterfly pea</name>
    <dbReference type="NCBI Taxonomy" id="43366"/>
    <lineage>
        <taxon>Eukaryota</taxon>
        <taxon>Viridiplantae</taxon>
        <taxon>Streptophyta</taxon>
        <taxon>Embryophyta</taxon>
        <taxon>Tracheophyta</taxon>
        <taxon>Spermatophyta</taxon>
        <taxon>Magnoliopsida</taxon>
        <taxon>eudicotyledons</taxon>
        <taxon>Gunneridae</taxon>
        <taxon>Pentapetalae</taxon>
        <taxon>rosids</taxon>
        <taxon>fabids</taxon>
        <taxon>Fabales</taxon>
        <taxon>Fabaceae</taxon>
        <taxon>Papilionoideae</taxon>
        <taxon>50 kb inversion clade</taxon>
        <taxon>NPAAA clade</taxon>
        <taxon>indigoferoid/millettioid clade</taxon>
        <taxon>Phaseoleae</taxon>
        <taxon>Clitoria</taxon>
    </lineage>
</organism>
<name>A0AAN9EZ37_CLITE</name>
<reference evidence="1 2" key="1">
    <citation type="submission" date="2024-01" db="EMBL/GenBank/DDBJ databases">
        <title>The genomes of 5 underutilized Papilionoideae crops provide insights into root nodulation and disease resistance.</title>
        <authorList>
            <person name="Yuan L."/>
        </authorList>
    </citation>
    <scope>NUCLEOTIDE SEQUENCE [LARGE SCALE GENOMIC DNA]</scope>
    <source>
        <strain evidence="1">LY-2023</strain>
        <tissue evidence="1">Leaf</tissue>
    </source>
</reference>
<sequence>MLSKSDANRRDFISEVATIGGFLVNVGGDGDGLSSHENENLNDDKDFRIELEGLLESDTDHNALSWSFRVSNRESCACNYFRRDRCLNHIHYTMASIAGEKVLRLRRLTGLKGLFA</sequence>
<comment type="caution">
    <text evidence="1">The sequence shown here is derived from an EMBL/GenBank/DDBJ whole genome shotgun (WGS) entry which is preliminary data.</text>
</comment>
<evidence type="ECO:0000313" key="1">
    <source>
        <dbReference type="EMBL" id="KAK7265153.1"/>
    </source>
</evidence>
<proteinExistence type="predicted"/>
<gene>
    <name evidence="1" type="ORF">RJT34_32769</name>
</gene>
<evidence type="ECO:0000313" key="2">
    <source>
        <dbReference type="Proteomes" id="UP001359559"/>
    </source>
</evidence>